<evidence type="ECO:0000256" key="3">
    <source>
        <dbReference type="ARBA" id="ARBA00022741"/>
    </source>
</evidence>
<evidence type="ECO:0000256" key="2">
    <source>
        <dbReference type="ARBA" id="ARBA00022679"/>
    </source>
</evidence>
<name>A0A2B7WW50_9EURO</name>
<reference evidence="7 8" key="1">
    <citation type="submission" date="2017-10" db="EMBL/GenBank/DDBJ databases">
        <title>Comparative genomics in systemic dimorphic fungi from Ajellomycetaceae.</title>
        <authorList>
            <person name="Munoz J.F."/>
            <person name="Mcewen J.G."/>
            <person name="Clay O.K."/>
            <person name="Cuomo C.A."/>
        </authorList>
    </citation>
    <scope>NUCLEOTIDE SEQUENCE [LARGE SCALE GENOMIC DNA]</scope>
    <source>
        <strain evidence="7 8">UAMH5409</strain>
    </source>
</reference>
<dbReference type="STRING" id="1447875.A0A2B7WW50"/>
<dbReference type="PANTHER" id="PTHR24351">
    <property type="entry name" value="RIBOSOMAL PROTEIN S6 KINASE"/>
    <property type="match status" value="1"/>
</dbReference>
<dbReference type="GO" id="GO:0004674">
    <property type="term" value="F:protein serine/threonine kinase activity"/>
    <property type="evidence" value="ECO:0007669"/>
    <property type="project" value="UniProtKB-KW"/>
</dbReference>
<dbReference type="OrthoDB" id="1278353at2759"/>
<gene>
    <name evidence="7" type="ORF">AJ79_07333</name>
</gene>
<evidence type="ECO:0000256" key="1">
    <source>
        <dbReference type="ARBA" id="ARBA00022527"/>
    </source>
</evidence>
<keyword evidence="2" id="KW-0808">Transferase</keyword>
<keyword evidence="8" id="KW-1185">Reference proteome</keyword>
<organism evidence="7 8">
    <name type="scientific">Helicocarpus griseus UAMH5409</name>
    <dbReference type="NCBI Taxonomy" id="1447875"/>
    <lineage>
        <taxon>Eukaryota</taxon>
        <taxon>Fungi</taxon>
        <taxon>Dikarya</taxon>
        <taxon>Ascomycota</taxon>
        <taxon>Pezizomycotina</taxon>
        <taxon>Eurotiomycetes</taxon>
        <taxon>Eurotiomycetidae</taxon>
        <taxon>Onygenales</taxon>
        <taxon>Ajellomycetaceae</taxon>
        <taxon>Helicocarpus</taxon>
    </lineage>
</organism>
<dbReference type="EMBL" id="PDNB01000146">
    <property type="protein sequence ID" value="PGH03604.1"/>
    <property type="molecule type" value="Genomic_DNA"/>
</dbReference>
<dbReference type="Gene3D" id="3.30.200.20">
    <property type="entry name" value="Phosphorylase Kinase, domain 1"/>
    <property type="match status" value="1"/>
</dbReference>
<dbReference type="InterPro" id="IPR000719">
    <property type="entry name" value="Prot_kinase_dom"/>
</dbReference>
<keyword evidence="4" id="KW-0418">Kinase</keyword>
<evidence type="ECO:0000313" key="7">
    <source>
        <dbReference type="EMBL" id="PGH03604.1"/>
    </source>
</evidence>
<keyword evidence="3" id="KW-0547">Nucleotide-binding</keyword>
<sequence>MQNLMSEHLDESNKPRDQPMILRQSNVQMRCSRGMNLSRSSLAGRKSMARIHASDIVFPSQAAETGILSVRLGYAKLLSIPEPYEGSGYQGPEAEGCSMIGRKSAVLFSGLKNGRDFCFEVSRFSELTVHLFARYSDASAGYQAVPLGFVRVNPFGGSWAGGDQWVSRSGDRRGQWFVHSEMGSGDFVYVEKDDTGRSYGMKTIPTVDADTGSEMLESLEHPFIAPLKFAFKSPEGMSLLSPLASDGQLFYHLQRAQHFDVNKAAFYAGELLSVLDYLHGKQIILTHLSTENIYLDSFGHLSLCNLVFLDWGGRTATVSCLVFRSIQPQNSF</sequence>
<accession>A0A2B7WW50</accession>
<dbReference type="AlphaFoldDB" id="A0A2B7WW50"/>
<evidence type="ECO:0000259" key="6">
    <source>
        <dbReference type="PROSITE" id="PS50011"/>
    </source>
</evidence>
<evidence type="ECO:0000256" key="4">
    <source>
        <dbReference type="ARBA" id="ARBA00022777"/>
    </source>
</evidence>
<dbReference type="PROSITE" id="PS50011">
    <property type="entry name" value="PROTEIN_KINASE_DOM"/>
    <property type="match status" value="1"/>
</dbReference>
<dbReference type="Pfam" id="PF00069">
    <property type="entry name" value="Pkinase"/>
    <property type="match status" value="1"/>
</dbReference>
<dbReference type="GO" id="GO:0005524">
    <property type="term" value="F:ATP binding"/>
    <property type="evidence" value="ECO:0007669"/>
    <property type="project" value="UniProtKB-KW"/>
</dbReference>
<protein>
    <recommendedName>
        <fullName evidence="6">Protein kinase domain-containing protein</fullName>
    </recommendedName>
</protein>
<dbReference type="InterPro" id="IPR011009">
    <property type="entry name" value="Kinase-like_dom_sf"/>
</dbReference>
<evidence type="ECO:0000256" key="5">
    <source>
        <dbReference type="ARBA" id="ARBA00022840"/>
    </source>
</evidence>
<proteinExistence type="predicted"/>
<evidence type="ECO:0000313" key="8">
    <source>
        <dbReference type="Proteomes" id="UP000223968"/>
    </source>
</evidence>
<keyword evidence="5" id="KW-0067">ATP-binding</keyword>
<dbReference type="Gene3D" id="1.10.510.10">
    <property type="entry name" value="Transferase(Phosphotransferase) domain 1"/>
    <property type="match status" value="1"/>
</dbReference>
<dbReference type="SUPFAM" id="SSF56112">
    <property type="entry name" value="Protein kinase-like (PK-like)"/>
    <property type="match status" value="1"/>
</dbReference>
<feature type="domain" description="Protein kinase" evidence="6">
    <location>
        <begin position="176"/>
        <end position="332"/>
    </location>
</feature>
<dbReference type="Proteomes" id="UP000223968">
    <property type="component" value="Unassembled WGS sequence"/>
</dbReference>
<comment type="caution">
    <text evidence="7">The sequence shown here is derived from an EMBL/GenBank/DDBJ whole genome shotgun (WGS) entry which is preliminary data.</text>
</comment>
<keyword evidence="1" id="KW-0723">Serine/threonine-protein kinase</keyword>